<dbReference type="PANTHER" id="PTHR40758">
    <property type="entry name" value="CONSERVED PROTEIN"/>
    <property type="match status" value="1"/>
</dbReference>
<feature type="region of interest" description="Disordered" evidence="1">
    <location>
        <begin position="157"/>
        <end position="176"/>
    </location>
</feature>
<dbReference type="GO" id="GO:0005886">
    <property type="term" value="C:plasma membrane"/>
    <property type="evidence" value="ECO:0007669"/>
    <property type="project" value="TreeGrafter"/>
</dbReference>
<keyword evidence="4" id="KW-1185">Reference proteome</keyword>
<name>A0A1I5YB96_9PSEU</name>
<proteinExistence type="predicted"/>
<evidence type="ECO:0000313" key="4">
    <source>
        <dbReference type="Proteomes" id="UP000198727"/>
    </source>
</evidence>
<protein>
    <submittedName>
        <fullName evidence="3">TIGR03083 family protein</fullName>
    </submittedName>
</protein>
<reference evidence="4" key="1">
    <citation type="submission" date="2016-10" db="EMBL/GenBank/DDBJ databases">
        <authorList>
            <person name="Varghese N."/>
            <person name="Submissions S."/>
        </authorList>
    </citation>
    <scope>NUCLEOTIDE SEQUENCE [LARGE SCALE GENOMIC DNA]</scope>
    <source>
        <strain evidence="4">CGMCC 4.5579</strain>
    </source>
</reference>
<dbReference type="InterPro" id="IPR010872">
    <property type="entry name" value="MDMPI_C-term_domain"/>
</dbReference>
<gene>
    <name evidence="3" type="ORF">SAMN05421810_10744</name>
</gene>
<evidence type="ECO:0000313" key="3">
    <source>
        <dbReference type="EMBL" id="SFQ41466.1"/>
    </source>
</evidence>
<dbReference type="Pfam" id="PF07398">
    <property type="entry name" value="MDMPI_C"/>
    <property type="match status" value="1"/>
</dbReference>
<dbReference type="Proteomes" id="UP000198727">
    <property type="component" value="Unassembled WGS sequence"/>
</dbReference>
<dbReference type="PANTHER" id="PTHR40758:SF1">
    <property type="entry name" value="CONSERVED PROTEIN"/>
    <property type="match status" value="1"/>
</dbReference>
<accession>A0A1I5YB96</accession>
<evidence type="ECO:0000256" key="1">
    <source>
        <dbReference type="SAM" id="MobiDB-lite"/>
    </source>
</evidence>
<feature type="domain" description="MDMPI C-terminal" evidence="2">
    <location>
        <begin position="112"/>
        <end position="203"/>
    </location>
</feature>
<dbReference type="EMBL" id="FOWW01000007">
    <property type="protein sequence ID" value="SFQ41466.1"/>
    <property type="molecule type" value="Genomic_DNA"/>
</dbReference>
<evidence type="ECO:0000259" key="2">
    <source>
        <dbReference type="Pfam" id="PF07398"/>
    </source>
</evidence>
<dbReference type="STRING" id="587909.SAMN05421810_10744"/>
<sequence length="208" mass="23076">MYSWVCAAIANPSGEHVEAGRPPEEWSALLDWWDERRRELLAAMADPERPAWLRFSGYQPARLPPPPKRRRSASLYPQKAGSWARRQAHETAIHRLDAELAAGGETVAFDPEFAADGIEEFLVLLLPDLAGDQQTTGSVLVHAEDTGRMWSLRLEQDRAPATADPEQPFEPDLTIAGPAGDVYRALWGRPHRASLEGDTALLEPLRAP</sequence>
<dbReference type="AlphaFoldDB" id="A0A1I5YB96"/>
<organism evidence="3 4">
    <name type="scientific">Amycolatopsis arida</name>
    <dbReference type="NCBI Taxonomy" id="587909"/>
    <lineage>
        <taxon>Bacteria</taxon>
        <taxon>Bacillati</taxon>
        <taxon>Actinomycetota</taxon>
        <taxon>Actinomycetes</taxon>
        <taxon>Pseudonocardiales</taxon>
        <taxon>Pseudonocardiaceae</taxon>
        <taxon>Amycolatopsis</taxon>
    </lineage>
</organism>